<dbReference type="InterPro" id="IPR018392">
    <property type="entry name" value="LysM"/>
</dbReference>
<dbReference type="OrthoDB" id="4527292at2"/>
<gene>
    <name evidence="1" type="ORF">MCNF_42960</name>
</gene>
<keyword evidence="2" id="KW-1185">Reference proteome</keyword>
<dbReference type="AlphaFoldDB" id="A0A7I7Y408"/>
<dbReference type="Proteomes" id="UP000466931">
    <property type="component" value="Chromosome"/>
</dbReference>
<dbReference type="Gene3D" id="3.10.350.10">
    <property type="entry name" value="LysM domain"/>
    <property type="match status" value="2"/>
</dbReference>
<evidence type="ECO:0000313" key="1">
    <source>
        <dbReference type="EMBL" id="BBZ35691.1"/>
    </source>
</evidence>
<sequence length="214" mass="23831">MASLHHVASGDTLRSLARRFFADPELAAALAAANGLAPSDKLVVGQDLLVPYITRRHLVSESDTLFDLAELHYGDVAMFPMLAAANHIAAPYLLIPGQHLLIPDLVNVSHHIVYPGDTLRGFAIRWYNDERCDVLIEYANHLATLDDIEVGQKLIRPALNRRHVVEEFETWEQMSQRWYGDPLLKGLIAAANHLAVDQPPPPGQTLFFPDLAEF</sequence>
<dbReference type="SUPFAM" id="SSF54106">
    <property type="entry name" value="LysM domain"/>
    <property type="match status" value="1"/>
</dbReference>
<dbReference type="PANTHER" id="PTHR33734">
    <property type="entry name" value="LYSM DOMAIN-CONTAINING GPI-ANCHORED PROTEIN 2"/>
    <property type="match status" value="1"/>
</dbReference>
<reference evidence="1" key="2">
    <citation type="submission" date="2020-02" db="EMBL/GenBank/DDBJ databases">
        <authorList>
            <person name="Matsumoto Y."/>
            <person name="Motooka D."/>
            <person name="Nakamura S."/>
        </authorList>
    </citation>
    <scope>NUCLEOTIDE SEQUENCE</scope>
    <source>
        <strain evidence="1">JCM 13671</strain>
    </source>
</reference>
<organism evidence="1 2">
    <name type="scientific">Mycolicibacterium confluentis</name>
    <dbReference type="NCBI Taxonomy" id="28047"/>
    <lineage>
        <taxon>Bacteria</taxon>
        <taxon>Bacillati</taxon>
        <taxon>Actinomycetota</taxon>
        <taxon>Actinomycetes</taxon>
        <taxon>Mycobacteriales</taxon>
        <taxon>Mycobacteriaceae</taxon>
        <taxon>Mycolicibacterium</taxon>
    </lineage>
</organism>
<accession>A0A7I7Y408</accession>
<reference evidence="1" key="1">
    <citation type="journal article" date="2019" name="Emerg. Microbes Infect.">
        <title>Comprehensive subspecies identification of 175 nontuberculous mycobacteria species based on 7547 genomic profiles.</title>
        <authorList>
            <person name="Matsumoto Y."/>
            <person name="Kinjo T."/>
            <person name="Motooka D."/>
            <person name="Nabeya D."/>
            <person name="Jung N."/>
            <person name="Uechi K."/>
            <person name="Horii T."/>
            <person name="Iida T."/>
            <person name="Fujita J."/>
            <person name="Nakamura S."/>
        </authorList>
    </citation>
    <scope>NUCLEOTIDE SEQUENCE [LARGE SCALE GENOMIC DNA]</scope>
    <source>
        <strain evidence="1">JCM 13671</strain>
    </source>
</reference>
<name>A0A7I7Y408_9MYCO</name>
<dbReference type="InterPro" id="IPR036779">
    <property type="entry name" value="LysM_dom_sf"/>
</dbReference>
<dbReference type="SMART" id="SM00257">
    <property type="entry name" value="LysM"/>
    <property type="match status" value="4"/>
</dbReference>
<dbReference type="CDD" id="cd00118">
    <property type="entry name" value="LysM"/>
    <property type="match status" value="1"/>
</dbReference>
<dbReference type="RefSeq" id="WP_085151758.1">
    <property type="nucleotide sequence ID" value="NZ_AP022612.1"/>
</dbReference>
<proteinExistence type="predicted"/>
<protein>
    <submittedName>
        <fullName evidence="1">Peptidoglycan-binding protein LysM</fullName>
    </submittedName>
</protein>
<dbReference type="GO" id="GO:0008932">
    <property type="term" value="F:lytic endotransglycosylase activity"/>
    <property type="evidence" value="ECO:0007669"/>
    <property type="project" value="TreeGrafter"/>
</dbReference>
<dbReference type="Pfam" id="PF01476">
    <property type="entry name" value="LysM"/>
    <property type="match status" value="3"/>
</dbReference>
<evidence type="ECO:0000313" key="2">
    <source>
        <dbReference type="Proteomes" id="UP000466931"/>
    </source>
</evidence>
<dbReference type="PROSITE" id="PS51782">
    <property type="entry name" value="LYSM"/>
    <property type="match status" value="3"/>
</dbReference>
<dbReference type="EMBL" id="AP022612">
    <property type="protein sequence ID" value="BBZ35691.1"/>
    <property type="molecule type" value="Genomic_DNA"/>
</dbReference>
<dbReference type="PANTHER" id="PTHR33734:SF22">
    <property type="entry name" value="MEMBRANE-BOUND LYTIC MUREIN TRANSGLYCOSYLASE D"/>
    <property type="match status" value="1"/>
</dbReference>